<name>A0A9D9IAZ7_9SPIO</name>
<reference evidence="1" key="2">
    <citation type="journal article" date="2021" name="PeerJ">
        <title>Extensive microbial diversity within the chicken gut microbiome revealed by metagenomics and culture.</title>
        <authorList>
            <person name="Gilroy R."/>
            <person name="Ravi A."/>
            <person name="Getino M."/>
            <person name="Pursley I."/>
            <person name="Horton D.L."/>
            <person name="Alikhan N.F."/>
            <person name="Baker D."/>
            <person name="Gharbi K."/>
            <person name="Hall N."/>
            <person name="Watson M."/>
            <person name="Adriaenssens E.M."/>
            <person name="Foster-Nyarko E."/>
            <person name="Jarju S."/>
            <person name="Secka A."/>
            <person name="Antonio M."/>
            <person name="Oren A."/>
            <person name="Chaudhuri R.R."/>
            <person name="La Ragione R."/>
            <person name="Hildebrand F."/>
            <person name="Pallen M.J."/>
        </authorList>
    </citation>
    <scope>NUCLEOTIDE SEQUENCE</scope>
    <source>
        <strain evidence="1">14700</strain>
    </source>
</reference>
<dbReference type="AlphaFoldDB" id="A0A9D9IAZ7"/>
<sequence length="815" mass="93294">MRTEYKINRGGSLAHWLSSGMERKSVVSPEEAFSAPVNMGEAYVQIIYPVRRHFMENHHIEDVRRWDGEYSSITFPFEDSKVNFSTAINTPHHIWTYLKSEIEVPEDGIYPFSLATCGGVRLWVDGKDSFTFTPYDRDIPHTEDFSLSLTKGTHTFEVYMDELAERDVFFYIDFIYRGEKTIKQILDIAESPSEVINAEKFLMSVSLTRTVYKSGNIEAEFDSSFLEEAAELIISGVQETDLSFMVQKGMERITISPTGSIRAGKAGFTLRIGSISITRFINLIVAPEEDIMLPALFDINERKAAAIDFIASCGADNAKVASHGSGLIHQAMTIMKKEGKITERAERYIERSLSMIERKEDCADFLIVPLLWSMIENKELYPESLYEKAKRIVLGFRYWIDEKGNDVMWYFSENHAFLFHVSQYLAGYLFSDEIFSVSGRTGKEQMAIGRERVLEWFRNFNKYHYAEWNSATYFPIDLIGLFSLYEAAPDEDIVKAASDALDYTFRIIHDNTFHGVMSSSFGRAYENTVKAKETNEPSFLSYIAEGKGWATESNRASALFSLSSYVPPEWKEEDLTDKSLVITICEQGLSPVWTYKASSRFHSIASTEAFKPFRHGHQQHIMDAVIGDNAAPFFINHPGEKAYSGENRPAYWAGNGTVPLSIQYRSLVMMIFDTDEKEAVDYIHAYFPTWEYDEYSIEGNYVFMRSGNGYLGAYFSTAPRLTDWGMNRNRELIAEGRKHLAVVRASDIGEVSSYEEFKRLFKAMEIQYDKSSDSAFVTDFSYGTLSIGRDRTPMLNGKAYDWTEYGEYRKTVFER</sequence>
<proteinExistence type="predicted"/>
<dbReference type="Proteomes" id="UP000810292">
    <property type="component" value="Unassembled WGS sequence"/>
</dbReference>
<comment type="caution">
    <text evidence="1">The sequence shown here is derived from an EMBL/GenBank/DDBJ whole genome shotgun (WGS) entry which is preliminary data.</text>
</comment>
<evidence type="ECO:0000313" key="2">
    <source>
        <dbReference type="Proteomes" id="UP000810292"/>
    </source>
</evidence>
<organism evidence="1 2">
    <name type="scientific">Candidatus Ornithospirochaeta stercoravium</name>
    <dbReference type="NCBI Taxonomy" id="2840897"/>
    <lineage>
        <taxon>Bacteria</taxon>
        <taxon>Pseudomonadati</taxon>
        <taxon>Spirochaetota</taxon>
        <taxon>Spirochaetia</taxon>
        <taxon>Spirochaetales</taxon>
        <taxon>Spirochaetaceae</taxon>
        <taxon>Spirochaetaceae incertae sedis</taxon>
        <taxon>Candidatus Ornithospirochaeta</taxon>
    </lineage>
</organism>
<accession>A0A9D9IAZ7</accession>
<dbReference type="EMBL" id="JADIMF010000056">
    <property type="protein sequence ID" value="MBO8468835.1"/>
    <property type="molecule type" value="Genomic_DNA"/>
</dbReference>
<evidence type="ECO:0000313" key="1">
    <source>
        <dbReference type="EMBL" id="MBO8468835.1"/>
    </source>
</evidence>
<protein>
    <recommendedName>
        <fullName evidence="3">PA14 domain-containing protein</fullName>
    </recommendedName>
</protein>
<evidence type="ECO:0008006" key="3">
    <source>
        <dbReference type="Google" id="ProtNLM"/>
    </source>
</evidence>
<gene>
    <name evidence="1" type="ORF">IAA72_03510</name>
</gene>
<dbReference type="SUPFAM" id="SSF56988">
    <property type="entry name" value="Anthrax protective antigen"/>
    <property type="match status" value="1"/>
</dbReference>
<reference evidence="1" key="1">
    <citation type="submission" date="2020-10" db="EMBL/GenBank/DDBJ databases">
        <authorList>
            <person name="Gilroy R."/>
        </authorList>
    </citation>
    <scope>NUCLEOTIDE SEQUENCE</scope>
    <source>
        <strain evidence="1">14700</strain>
    </source>
</reference>